<evidence type="ECO:0008006" key="4">
    <source>
        <dbReference type="Google" id="ProtNLM"/>
    </source>
</evidence>
<comment type="caution">
    <text evidence="2">The sequence shown here is derived from an EMBL/GenBank/DDBJ whole genome shotgun (WGS) entry which is preliminary data.</text>
</comment>
<accession>A0A6D2KRY0</accession>
<sequence length="313" mass="34518">MLNRGGSSAFSLYCDPREMILVVCKNGVLGEAVGAANCEVLRTALGFNAHNTWFALFTKISPIFLLRLGYVQRGLLFPKPNSKIELVSRLKTSLSVALDHFYPFAGQLVKVKNEDDDHTVSFFVNCDGGGPGVKFVHAKAEKISIGDVLRYGSVENGFLSSFFPAYGIKNYQGVSNPLLMVQVTEMKDGFFIGVSYNHTVADDSSIWMFIKTWSKICSKDSRIVGRPNLLLNDWFFDGIDYPINIPDPEIEAPSSDVSSRPTVLQEIAFHVTNENVLRLKAKANDEAGSTDVNISSLQAVLAHIWGSTVRLEP</sequence>
<evidence type="ECO:0000313" key="2">
    <source>
        <dbReference type="EMBL" id="CAA7055096.1"/>
    </source>
</evidence>
<dbReference type="OrthoDB" id="1862401at2759"/>
<dbReference type="PANTHER" id="PTHR31896:SF43">
    <property type="entry name" value="PROTEIN ENHANCED PSEUDOMONAS SUSCEPTIBILITY 1"/>
    <property type="match status" value="1"/>
</dbReference>
<dbReference type="InterPro" id="IPR023213">
    <property type="entry name" value="CAT-like_dom_sf"/>
</dbReference>
<dbReference type="Pfam" id="PF02458">
    <property type="entry name" value="Transferase"/>
    <property type="match status" value="1"/>
</dbReference>
<name>A0A6D2KRY0_9BRAS</name>
<gene>
    <name evidence="2" type="ORF">MERR_LOCUS42332</name>
</gene>
<evidence type="ECO:0000313" key="3">
    <source>
        <dbReference type="Proteomes" id="UP000467841"/>
    </source>
</evidence>
<dbReference type="Proteomes" id="UP000467841">
    <property type="component" value="Unassembled WGS sequence"/>
</dbReference>
<keyword evidence="1" id="KW-0808">Transferase</keyword>
<dbReference type="PANTHER" id="PTHR31896">
    <property type="entry name" value="FAMILY REGULATORY PROTEIN, PUTATIVE (AFU_ORTHOLOGUE AFUA_3G14730)-RELATED"/>
    <property type="match status" value="1"/>
</dbReference>
<keyword evidence="3" id="KW-1185">Reference proteome</keyword>
<proteinExistence type="predicted"/>
<evidence type="ECO:0000256" key="1">
    <source>
        <dbReference type="ARBA" id="ARBA00022679"/>
    </source>
</evidence>
<dbReference type="AlphaFoldDB" id="A0A6D2KRY0"/>
<dbReference type="InterPro" id="IPR051283">
    <property type="entry name" value="Sec_Metabolite_Acyltrans"/>
</dbReference>
<organism evidence="2 3">
    <name type="scientific">Microthlaspi erraticum</name>
    <dbReference type="NCBI Taxonomy" id="1685480"/>
    <lineage>
        <taxon>Eukaryota</taxon>
        <taxon>Viridiplantae</taxon>
        <taxon>Streptophyta</taxon>
        <taxon>Embryophyta</taxon>
        <taxon>Tracheophyta</taxon>
        <taxon>Spermatophyta</taxon>
        <taxon>Magnoliopsida</taxon>
        <taxon>eudicotyledons</taxon>
        <taxon>Gunneridae</taxon>
        <taxon>Pentapetalae</taxon>
        <taxon>rosids</taxon>
        <taxon>malvids</taxon>
        <taxon>Brassicales</taxon>
        <taxon>Brassicaceae</taxon>
        <taxon>Coluteocarpeae</taxon>
        <taxon>Microthlaspi</taxon>
    </lineage>
</organism>
<dbReference type="EMBL" id="CACVBM020001606">
    <property type="protein sequence ID" value="CAA7055096.1"/>
    <property type="molecule type" value="Genomic_DNA"/>
</dbReference>
<reference evidence="2" key="1">
    <citation type="submission" date="2020-01" db="EMBL/GenBank/DDBJ databases">
        <authorList>
            <person name="Mishra B."/>
        </authorList>
    </citation>
    <scope>NUCLEOTIDE SEQUENCE [LARGE SCALE GENOMIC DNA]</scope>
</reference>
<dbReference type="Gene3D" id="3.30.559.10">
    <property type="entry name" value="Chloramphenicol acetyltransferase-like domain"/>
    <property type="match status" value="2"/>
</dbReference>
<protein>
    <recommendedName>
        <fullName evidence="4">Acetyltransferase</fullName>
    </recommendedName>
</protein>
<dbReference type="GO" id="GO:0016740">
    <property type="term" value="F:transferase activity"/>
    <property type="evidence" value="ECO:0007669"/>
    <property type="project" value="UniProtKB-KW"/>
</dbReference>